<dbReference type="PANTHER" id="PTHR10642:SF26">
    <property type="entry name" value="RIBONUCLEASE H1"/>
    <property type="match status" value="1"/>
</dbReference>
<dbReference type="Gene3D" id="3.30.420.10">
    <property type="entry name" value="Ribonuclease H-like superfamily/Ribonuclease H"/>
    <property type="match status" value="1"/>
</dbReference>
<dbReference type="PROSITE" id="PS50879">
    <property type="entry name" value="RNASE_H_1"/>
    <property type="match status" value="1"/>
</dbReference>
<evidence type="ECO:0000256" key="2">
    <source>
        <dbReference type="ARBA" id="ARBA00005300"/>
    </source>
</evidence>
<evidence type="ECO:0000256" key="4">
    <source>
        <dbReference type="ARBA" id="ARBA00022722"/>
    </source>
</evidence>
<evidence type="ECO:0000313" key="12">
    <source>
        <dbReference type="Proteomes" id="UP000266861"/>
    </source>
</evidence>
<keyword evidence="6" id="KW-0255">Endonuclease</keyword>
<dbReference type="EC" id="3.1.26.4" evidence="3"/>
<dbReference type="PANTHER" id="PTHR10642">
    <property type="entry name" value="RIBONUCLEASE H1"/>
    <property type="match status" value="1"/>
</dbReference>
<dbReference type="GO" id="GO:0043137">
    <property type="term" value="P:DNA replication, removal of RNA primer"/>
    <property type="evidence" value="ECO:0007669"/>
    <property type="project" value="TreeGrafter"/>
</dbReference>
<evidence type="ECO:0000256" key="9">
    <source>
        <dbReference type="SAM" id="MobiDB-lite"/>
    </source>
</evidence>
<dbReference type="InterPro" id="IPR036397">
    <property type="entry name" value="RNaseH_sf"/>
</dbReference>
<reference evidence="11 12" key="1">
    <citation type="submission" date="2018-08" db="EMBL/GenBank/DDBJ databases">
        <title>Genome and evolution of the arbuscular mycorrhizal fungus Diversispora epigaea (formerly Glomus versiforme) and its bacterial endosymbionts.</title>
        <authorList>
            <person name="Sun X."/>
            <person name="Fei Z."/>
            <person name="Harrison M."/>
        </authorList>
    </citation>
    <scope>NUCLEOTIDE SEQUENCE [LARGE SCALE GENOMIC DNA]</scope>
    <source>
        <strain evidence="11 12">IT104</strain>
    </source>
</reference>
<dbReference type="SUPFAM" id="SSF53098">
    <property type="entry name" value="Ribonuclease H-like"/>
    <property type="match status" value="1"/>
</dbReference>
<comment type="catalytic activity">
    <reaction evidence="1">
        <text>Endonucleolytic cleavage to 5'-phosphomonoester.</text>
        <dbReference type="EC" id="3.1.26.4"/>
    </reaction>
</comment>
<sequence length="854" mass="98762">MGISLAGEVVIPKGKYEPVRYLGIWLSEYGDKTYQKSLIKNTVIQAVRTMLNKAITDKQCRYIINQVILPKIEYLLTDTILGKGEGEKLNSKLRMLFKHKCSLSRTIINSVVYSQLGYNMFNILDRQTQMHAKEITHRINRQDLVGITTKIRLQQLQNRMWDPEEIYNKKVIGSVRNKQLKSNLSAHILNIMGEKGITLQKTKLEDLPHAPGGGAYDLKSFMEDREWYNRNRDSLRRRGVMFLEQLMNADLTQCIPWQQINGRPSKGVQPRWYKEVVEEFHKKKNELAFQDVINPFNTLRRVNENEIKRFQTIVTKKETDIIYGLVSRNPKNKKTERENRKKTNNISGNNGNNNNNSNSSNKQDRRDITPSLIIQHLIKETINGEERSPLVPCEGCDLRDTTPLRDSRVSGKNEAKKCLIRTDIKQIRSVPARQRIVSSTHKEDKRIKRRLLISPKSIKIYFENSLNTESIGKRKDTSVYTTHKNLLIKEEIMEKKINKLQAELSHYTQITFYTDGSLLTNQKGERGEDKMGIGLAISPEGYDERILEFSARVTGPASSTRAELWAILMALELAPPNKKIKIYTDSASAIAAIKRFMVDKWGRKIKDLKNPNVLQAISDKCNGKRIIFELNKVEAHAGVFLNEKADHLAREGADSQEKENSLHPFKCQGYDSTITNKLIQQLAIIGINQGSKKKKAELVVALQKESFMRIDVGRKLRGTVESDHFSLVDMMRGLVYKHMRNRIKTIITTDTNKVKEIQKQILSFLKNILKRKWEERCDLFLKWEKENEIHRLDKRENKVGKESRITNHYYKSIKETLLMRAKSIKETFISESYRVATPFINKFFCIDNSGVVTY</sequence>
<dbReference type="GO" id="GO:0004523">
    <property type="term" value="F:RNA-DNA hybrid ribonuclease activity"/>
    <property type="evidence" value="ECO:0007669"/>
    <property type="project" value="UniProtKB-EC"/>
</dbReference>
<evidence type="ECO:0000313" key="11">
    <source>
        <dbReference type="EMBL" id="RHZ81198.1"/>
    </source>
</evidence>
<keyword evidence="7" id="KW-0378">Hydrolase</keyword>
<evidence type="ECO:0000256" key="8">
    <source>
        <dbReference type="SAM" id="Coils"/>
    </source>
</evidence>
<keyword evidence="12" id="KW-1185">Reference proteome</keyword>
<feature type="domain" description="RNase H type-1" evidence="10">
    <location>
        <begin position="506"/>
        <end position="654"/>
    </location>
</feature>
<dbReference type="InterPro" id="IPR050092">
    <property type="entry name" value="RNase_H"/>
</dbReference>
<dbReference type="EMBL" id="PQFF01000115">
    <property type="protein sequence ID" value="RHZ81198.1"/>
    <property type="molecule type" value="Genomic_DNA"/>
</dbReference>
<dbReference type="InterPro" id="IPR002156">
    <property type="entry name" value="RNaseH_domain"/>
</dbReference>
<keyword evidence="8" id="KW-0175">Coiled coil</keyword>
<evidence type="ECO:0000256" key="1">
    <source>
        <dbReference type="ARBA" id="ARBA00000077"/>
    </source>
</evidence>
<feature type="region of interest" description="Disordered" evidence="9">
    <location>
        <begin position="328"/>
        <end position="365"/>
    </location>
</feature>
<accession>A0A397J3B8</accession>
<organism evidence="11 12">
    <name type="scientific">Diversispora epigaea</name>
    <dbReference type="NCBI Taxonomy" id="1348612"/>
    <lineage>
        <taxon>Eukaryota</taxon>
        <taxon>Fungi</taxon>
        <taxon>Fungi incertae sedis</taxon>
        <taxon>Mucoromycota</taxon>
        <taxon>Glomeromycotina</taxon>
        <taxon>Glomeromycetes</taxon>
        <taxon>Diversisporales</taxon>
        <taxon>Diversisporaceae</taxon>
        <taxon>Diversispora</taxon>
    </lineage>
</organism>
<dbReference type="GO" id="GO:0046872">
    <property type="term" value="F:metal ion binding"/>
    <property type="evidence" value="ECO:0007669"/>
    <property type="project" value="UniProtKB-KW"/>
</dbReference>
<dbReference type="AlphaFoldDB" id="A0A397J3B8"/>
<dbReference type="InterPro" id="IPR012337">
    <property type="entry name" value="RNaseH-like_sf"/>
</dbReference>
<dbReference type="OrthoDB" id="2408883at2759"/>
<name>A0A397J3B8_9GLOM</name>
<dbReference type="GO" id="GO:0003676">
    <property type="term" value="F:nucleic acid binding"/>
    <property type="evidence" value="ECO:0007669"/>
    <property type="project" value="InterPro"/>
</dbReference>
<comment type="caution">
    <text evidence="11">The sequence shown here is derived from an EMBL/GenBank/DDBJ whole genome shotgun (WGS) entry which is preliminary data.</text>
</comment>
<evidence type="ECO:0000256" key="5">
    <source>
        <dbReference type="ARBA" id="ARBA00022723"/>
    </source>
</evidence>
<evidence type="ECO:0000256" key="6">
    <source>
        <dbReference type="ARBA" id="ARBA00022759"/>
    </source>
</evidence>
<evidence type="ECO:0000256" key="3">
    <source>
        <dbReference type="ARBA" id="ARBA00012180"/>
    </source>
</evidence>
<keyword evidence="5" id="KW-0479">Metal-binding</keyword>
<comment type="similarity">
    <text evidence="2">Belongs to the RNase H family.</text>
</comment>
<proteinExistence type="inferred from homology"/>
<evidence type="ECO:0000259" key="10">
    <source>
        <dbReference type="PROSITE" id="PS50879"/>
    </source>
</evidence>
<dbReference type="Proteomes" id="UP000266861">
    <property type="component" value="Unassembled WGS sequence"/>
</dbReference>
<evidence type="ECO:0000256" key="7">
    <source>
        <dbReference type="ARBA" id="ARBA00022801"/>
    </source>
</evidence>
<feature type="compositionally biased region" description="Low complexity" evidence="9">
    <location>
        <begin position="344"/>
        <end position="361"/>
    </location>
</feature>
<dbReference type="Pfam" id="PF00075">
    <property type="entry name" value="RNase_H"/>
    <property type="match status" value="1"/>
</dbReference>
<protein>
    <recommendedName>
        <fullName evidence="3">ribonuclease H</fullName>
        <ecNumber evidence="3">3.1.26.4</ecNumber>
    </recommendedName>
</protein>
<keyword evidence="4" id="KW-0540">Nuclease</keyword>
<gene>
    <name evidence="11" type="ORF">Glove_123g91</name>
</gene>
<feature type="coiled-coil region" evidence="8">
    <location>
        <begin position="483"/>
        <end position="510"/>
    </location>
</feature>